<proteinExistence type="predicted"/>
<gene>
    <name evidence="1" type="ORF">BABINDRAFT_162331</name>
</gene>
<dbReference type="EMBL" id="KV454434">
    <property type="protein sequence ID" value="ODQ78618.1"/>
    <property type="molecule type" value="Genomic_DNA"/>
</dbReference>
<evidence type="ECO:0000313" key="1">
    <source>
        <dbReference type="EMBL" id="ODQ78618.1"/>
    </source>
</evidence>
<accession>A0A1E3QLX0</accession>
<dbReference type="GeneID" id="30147145"/>
<organism evidence="1 2">
    <name type="scientific">Babjeviella inositovora NRRL Y-12698</name>
    <dbReference type="NCBI Taxonomy" id="984486"/>
    <lineage>
        <taxon>Eukaryota</taxon>
        <taxon>Fungi</taxon>
        <taxon>Dikarya</taxon>
        <taxon>Ascomycota</taxon>
        <taxon>Saccharomycotina</taxon>
        <taxon>Pichiomycetes</taxon>
        <taxon>Serinales incertae sedis</taxon>
        <taxon>Babjeviella</taxon>
    </lineage>
</organism>
<dbReference type="Proteomes" id="UP000094336">
    <property type="component" value="Unassembled WGS sequence"/>
</dbReference>
<dbReference type="AlphaFoldDB" id="A0A1E3QLX0"/>
<dbReference type="RefSeq" id="XP_018983946.1">
    <property type="nucleotide sequence ID" value="XM_019129292.1"/>
</dbReference>
<name>A0A1E3QLX0_9ASCO</name>
<evidence type="ECO:0000313" key="2">
    <source>
        <dbReference type="Proteomes" id="UP000094336"/>
    </source>
</evidence>
<protein>
    <submittedName>
        <fullName evidence="1">Uncharacterized protein</fullName>
    </submittedName>
</protein>
<keyword evidence="2" id="KW-1185">Reference proteome</keyword>
<reference evidence="2" key="1">
    <citation type="submission" date="2016-05" db="EMBL/GenBank/DDBJ databases">
        <title>Comparative genomics of biotechnologically important yeasts.</title>
        <authorList>
            <consortium name="DOE Joint Genome Institute"/>
            <person name="Riley R."/>
            <person name="Haridas S."/>
            <person name="Wolfe K.H."/>
            <person name="Lopes M.R."/>
            <person name="Hittinger C.T."/>
            <person name="Goker M."/>
            <person name="Salamov A."/>
            <person name="Wisecaver J."/>
            <person name="Long T.M."/>
            <person name="Aerts A.L."/>
            <person name="Barry K."/>
            <person name="Choi C."/>
            <person name="Clum A."/>
            <person name="Coughlan A.Y."/>
            <person name="Deshpande S."/>
            <person name="Douglass A.P."/>
            <person name="Hanson S.J."/>
            <person name="Klenk H.-P."/>
            <person name="Labutti K."/>
            <person name="Lapidus A."/>
            <person name="Lindquist E."/>
            <person name="Lipzen A."/>
            <person name="Meier-Kolthoff J.P."/>
            <person name="Ohm R.A."/>
            <person name="Otillar R.P."/>
            <person name="Pangilinan J."/>
            <person name="Peng Y."/>
            <person name="Rokas A."/>
            <person name="Rosa C.A."/>
            <person name="Scheuner C."/>
            <person name="Sibirny A.A."/>
            <person name="Slot J.C."/>
            <person name="Stielow J.B."/>
            <person name="Sun H."/>
            <person name="Kurtzman C.P."/>
            <person name="Blackwell M."/>
            <person name="Grigoriev I.V."/>
            <person name="Jeffries T.W."/>
        </authorList>
    </citation>
    <scope>NUCLEOTIDE SEQUENCE [LARGE SCALE GENOMIC DNA]</scope>
    <source>
        <strain evidence="2">NRRL Y-12698</strain>
    </source>
</reference>
<sequence>MIGLTTFFLNYGGAWYNETTVEGWTTGTRLSLLYGKKPFALLLEVFRLRIRPSPKWLPMGRAANYLFARTF</sequence>